<sequence>MTWNIEQTASFPGVVSHATPSLTGGPPVDETAYQCICSTCHAAVHRVELADQSGGDAVELVRFVAYLMQLSLTNWRKYDAYIVLYSMTYVTLSALGDP</sequence>
<accession>A0A369K7Z0</accession>
<evidence type="ECO:0000313" key="1">
    <source>
        <dbReference type="EMBL" id="RDB30028.1"/>
    </source>
</evidence>
<dbReference type="InParanoid" id="A0A369K7Z0"/>
<proteinExistence type="predicted"/>
<gene>
    <name evidence="1" type="ORF">Hypma_014073</name>
</gene>
<name>A0A369K7Z0_HYPMA</name>
<dbReference type="AlphaFoldDB" id="A0A369K7Z0"/>
<dbReference type="Proteomes" id="UP000076154">
    <property type="component" value="Unassembled WGS sequence"/>
</dbReference>
<comment type="caution">
    <text evidence="1">The sequence shown here is derived from an EMBL/GenBank/DDBJ whole genome shotgun (WGS) entry which is preliminary data.</text>
</comment>
<organism evidence="1 2">
    <name type="scientific">Hypsizygus marmoreus</name>
    <name type="common">White beech mushroom</name>
    <name type="synonym">Agaricus marmoreus</name>
    <dbReference type="NCBI Taxonomy" id="39966"/>
    <lineage>
        <taxon>Eukaryota</taxon>
        <taxon>Fungi</taxon>
        <taxon>Dikarya</taxon>
        <taxon>Basidiomycota</taxon>
        <taxon>Agaricomycotina</taxon>
        <taxon>Agaricomycetes</taxon>
        <taxon>Agaricomycetidae</taxon>
        <taxon>Agaricales</taxon>
        <taxon>Tricholomatineae</taxon>
        <taxon>Lyophyllaceae</taxon>
        <taxon>Hypsizygus</taxon>
    </lineage>
</organism>
<evidence type="ECO:0000313" key="2">
    <source>
        <dbReference type="Proteomes" id="UP000076154"/>
    </source>
</evidence>
<protein>
    <submittedName>
        <fullName evidence="1">Uncharacterized protein</fullName>
    </submittedName>
</protein>
<reference evidence="1" key="1">
    <citation type="submission" date="2018-04" db="EMBL/GenBank/DDBJ databases">
        <title>Whole genome sequencing of Hypsizygus marmoreus.</title>
        <authorList>
            <person name="Choi I.-G."/>
            <person name="Min B."/>
            <person name="Kim J.-G."/>
            <person name="Kim S."/>
            <person name="Oh Y.-L."/>
            <person name="Kong W.-S."/>
            <person name="Park H."/>
            <person name="Jeong J."/>
            <person name="Song E.-S."/>
        </authorList>
    </citation>
    <scope>NUCLEOTIDE SEQUENCE [LARGE SCALE GENOMIC DNA]</scope>
    <source>
        <strain evidence="1">51987-8</strain>
    </source>
</reference>
<dbReference type="EMBL" id="LUEZ02000009">
    <property type="protein sequence ID" value="RDB30028.1"/>
    <property type="molecule type" value="Genomic_DNA"/>
</dbReference>
<keyword evidence="2" id="KW-1185">Reference proteome</keyword>